<sequence length="92" mass="10298">MAGRADKCMEQFPNDAETSGPKRARICHNGCFWDCMGESKADNNNSQLEKPTMVFSTDEYNYLRDNNTKIGSPTVVNVRLESVEATGFELSK</sequence>
<evidence type="ECO:0000313" key="3">
    <source>
        <dbReference type="Proteomes" id="UP000187429"/>
    </source>
</evidence>
<accession>A0A1R1YTW7</accession>
<name>A0A1R1YTW7_9FUNG</name>
<dbReference type="Proteomes" id="UP000187429">
    <property type="component" value="Unassembled WGS sequence"/>
</dbReference>
<gene>
    <name evidence="2" type="ORF">AYI69_g157</name>
</gene>
<proteinExistence type="predicted"/>
<organism evidence="2 3">
    <name type="scientific">Smittium culicis</name>
    <dbReference type="NCBI Taxonomy" id="133412"/>
    <lineage>
        <taxon>Eukaryota</taxon>
        <taxon>Fungi</taxon>
        <taxon>Fungi incertae sedis</taxon>
        <taxon>Zoopagomycota</taxon>
        <taxon>Kickxellomycotina</taxon>
        <taxon>Harpellomycetes</taxon>
        <taxon>Harpellales</taxon>
        <taxon>Legeriomycetaceae</taxon>
        <taxon>Smittium</taxon>
    </lineage>
</organism>
<comment type="caution">
    <text evidence="2">The sequence shown here is derived from an EMBL/GenBank/DDBJ whole genome shotgun (WGS) entry which is preliminary data.</text>
</comment>
<reference evidence="3" key="1">
    <citation type="submission" date="2017-01" db="EMBL/GenBank/DDBJ databases">
        <authorList>
            <person name="Wang Y."/>
            <person name="White M."/>
            <person name="Kvist S."/>
            <person name="Moncalvo J.-M."/>
        </authorList>
    </citation>
    <scope>NUCLEOTIDE SEQUENCE [LARGE SCALE GENOMIC DNA]</scope>
    <source>
        <strain evidence="3">ID-206-W2</strain>
    </source>
</reference>
<dbReference type="AlphaFoldDB" id="A0A1R1YTW7"/>
<keyword evidence="3" id="KW-1185">Reference proteome</keyword>
<protein>
    <submittedName>
        <fullName evidence="2">Uncharacterized protein</fullName>
    </submittedName>
</protein>
<evidence type="ECO:0000313" key="2">
    <source>
        <dbReference type="EMBL" id="OMJ30305.1"/>
    </source>
</evidence>
<feature type="region of interest" description="Disordered" evidence="1">
    <location>
        <begin position="1"/>
        <end position="21"/>
    </location>
</feature>
<dbReference type="OrthoDB" id="10572560at2759"/>
<dbReference type="EMBL" id="LSSM01000033">
    <property type="protein sequence ID" value="OMJ30305.1"/>
    <property type="molecule type" value="Genomic_DNA"/>
</dbReference>
<evidence type="ECO:0000256" key="1">
    <source>
        <dbReference type="SAM" id="MobiDB-lite"/>
    </source>
</evidence>